<dbReference type="SMART" id="SM00179">
    <property type="entry name" value="EGF_CA"/>
    <property type="match status" value="1"/>
</dbReference>
<dbReference type="PANTHER" id="PTHR22722">
    <property type="entry name" value="LOW-DENSITY LIPOPROTEIN RECEPTOR-RELATED PROTEIN 2-RELATED"/>
    <property type="match status" value="1"/>
</dbReference>
<comment type="subcellular location">
    <subcellularLocation>
        <location evidence="1">Membrane</location>
        <topology evidence="1">Single-pass membrane protein</topology>
    </subcellularLocation>
</comment>
<dbReference type="Proteomes" id="UP000663860">
    <property type="component" value="Unassembled WGS sequence"/>
</dbReference>
<keyword evidence="2" id="KW-0245">EGF-like domain</keyword>
<keyword evidence="7 10" id="KW-1015">Disulfide bond</keyword>
<evidence type="ECO:0000256" key="4">
    <source>
        <dbReference type="ARBA" id="ARBA00022737"/>
    </source>
</evidence>
<evidence type="ECO:0000313" key="16">
    <source>
        <dbReference type="EMBL" id="CAF1011291.1"/>
    </source>
</evidence>
<feature type="domain" description="EGF-like" evidence="14">
    <location>
        <begin position="1176"/>
        <end position="1214"/>
    </location>
</feature>
<evidence type="ECO:0000256" key="8">
    <source>
        <dbReference type="ARBA" id="ARBA00023170"/>
    </source>
</evidence>
<feature type="compositionally biased region" description="Low complexity" evidence="12">
    <location>
        <begin position="302"/>
        <end position="319"/>
    </location>
</feature>
<keyword evidence="11" id="KW-0175">Coiled coil</keyword>
<dbReference type="Pfam" id="PF04658">
    <property type="entry name" value="TAFII55_N"/>
    <property type="match status" value="1"/>
</dbReference>
<feature type="disulfide bond" evidence="10">
    <location>
        <begin position="818"/>
        <end position="833"/>
    </location>
</feature>
<dbReference type="GO" id="GO:0043235">
    <property type="term" value="C:receptor complex"/>
    <property type="evidence" value="ECO:0007669"/>
    <property type="project" value="TreeGrafter"/>
</dbReference>
<feature type="disulfide bond" evidence="10">
    <location>
        <begin position="751"/>
        <end position="769"/>
    </location>
</feature>
<dbReference type="GO" id="GO:0005669">
    <property type="term" value="C:transcription factor TFIID complex"/>
    <property type="evidence" value="ECO:0007669"/>
    <property type="project" value="InterPro"/>
</dbReference>
<feature type="compositionally biased region" description="Polar residues" evidence="12">
    <location>
        <begin position="129"/>
        <end position="139"/>
    </location>
</feature>
<dbReference type="GO" id="GO:0006367">
    <property type="term" value="P:transcription initiation at RNA polymerase II promoter"/>
    <property type="evidence" value="ECO:0007669"/>
    <property type="project" value="InterPro"/>
</dbReference>
<feature type="disulfide bond" evidence="10">
    <location>
        <begin position="1010"/>
        <end position="1028"/>
    </location>
</feature>
<dbReference type="GO" id="GO:0005041">
    <property type="term" value="F:low-density lipoprotein particle receptor activity"/>
    <property type="evidence" value="ECO:0007669"/>
    <property type="project" value="TreeGrafter"/>
</dbReference>
<dbReference type="InterPro" id="IPR000742">
    <property type="entry name" value="EGF"/>
</dbReference>
<feature type="region of interest" description="Disordered" evidence="12">
    <location>
        <begin position="428"/>
        <end position="475"/>
    </location>
</feature>
<evidence type="ECO:0000256" key="2">
    <source>
        <dbReference type="ARBA" id="ARBA00022536"/>
    </source>
</evidence>
<feature type="compositionally biased region" description="Basic residues" evidence="12">
    <location>
        <begin position="166"/>
        <end position="177"/>
    </location>
</feature>
<dbReference type="InterPro" id="IPR018097">
    <property type="entry name" value="EGF_Ca-bd_CS"/>
</dbReference>
<comment type="caution">
    <text evidence="16">The sequence shown here is derived from an EMBL/GenBank/DDBJ whole genome shotgun (WGS) entry which is preliminary data.</text>
</comment>
<evidence type="ECO:0000256" key="3">
    <source>
        <dbReference type="ARBA" id="ARBA00022692"/>
    </source>
</evidence>
<dbReference type="SUPFAM" id="SSF57196">
    <property type="entry name" value="EGF/Laminin"/>
    <property type="match status" value="1"/>
</dbReference>
<feature type="disulfide bond" evidence="10">
    <location>
        <begin position="1003"/>
        <end position="1015"/>
    </location>
</feature>
<dbReference type="CDD" id="cd08047">
    <property type="entry name" value="TAF7"/>
    <property type="match status" value="1"/>
</dbReference>
<feature type="disulfide bond" evidence="10">
    <location>
        <begin position="961"/>
        <end position="973"/>
    </location>
</feature>
<dbReference type="EMBL" id="CAJNOE010000174">
    <property type="protein sequence ID" value="CAF1011291.1"/>
    <property type="molecule type" value="Genomic_DNA"/>
</dbReference>
<evidence type="ECO:0000256" key="1">
    <source>
        <dbReference type="ARBA" id="ARBA00004167"/>
    </source>
</evidence>
<dbReference type="CDD" id="cd00112">
    <property type="entry name" value="LDLa"/>
    <property type="match status" value="6"/>
</dbReference>
<feature type="disulfide bond" evidence="10">
    <location>
        <begin position="968"/>
        <end position="986"/>
    </location>
</feature>
<dbReference type="InterPro" id="IPR001881">
    <property type="entry name" value="EGF-like_Ca-bd_dom"/>
</dbReference>
<dbReference type="InterPro" id="IPR002172">
    <property type="entry name" value="LDrepeatLR_classA_rpt"/>
</dbReference>
<reference evidence="16" key="1">
    <citation type="submission" date="2021-02" db="EMBL/GenBank/DDBJ databases">
        <authorList>
            <person name="Nowell W R."/>
        </authorList>
    </citation>
    <scope>NUCLEOTIDE SEQUENCE</scope>
</reference>
<evidence type="ECO:0000256" key="9">
    <source>
        <dbReference type="ARBA" id="ARBA00023180"/>
    </source>
</evidence>
<feature type="disulfide bond" evidence="10">
    <location>
        <begin position="763"/>
        <end position="778"/>
    </location>
</feature>
<dbReference type="SMART" id="SM00192">
    <property type="entry name" value="LDLa"/>
    <property type="match status" value="8"/>
</dbReference>
<proteinExistence type="predicted"/>
<dbReference type="GO" id="GO:0005509">
    <property type="term" value="F:calcium ion binding"/>
    <property type="evidence" value="ECO:0007669"/>
    <property type="project" value="InterPro"/>
</dbReference>
<feature type="compositionally biased region" description="Basic residues" evidence="12">
    <location>
        <begin position="455"/>
        <end position="464"/>
    </location>
</feature>
<feature type="domain" description="EGF-like calcium-binding" evidence="13">
    <location>
        <begin position="1173"/>
        <end position="1214"/>
    </location>
</feature>
<dbReference type="SMART" id="SM01370">
    <property type="entry name" value="TAFII55_N"/>
    <property type="match status" value="1"/>
</dbReference>
<feature type="disulfide bond" evidence="10">
    <location>
        <begin position="1022"/>
        <end position="1037"/>
    </location>
</feature>
<dbReference type="Gene3D" id="2.10.25.10">
    <property type="entry name" value="Laminin"/>
    <property type="match status" value="1"/>
</dbReference>
<name>A0A814HKF9_9BILA</name>
<keyword evidence="9" id="KW-0325">Glycoprotein</keyword>
<dbReference type="SMART" id="SM00181">
    <property type="entry name" value="EGF"/>
    <property type="match status" value="1"/>
</dbReference>
<keyword evidence="3" id="KW-0812">Transmembrane</keyword>
<feature type="region of interest" description="Disordered" evidence="12">
    <location>
        <begin position="114"/>
        <end position="185"/>
    </location>
</feature>
<organism evidence="16 17">
    <name type="scientific">Adineta steineri</name>
    <dbReference type="NCBI Taxonomy" id="433720"/>
    <lineage>
        <taxon>Eukaryota</taxon>
        <taxon>Metazoa</taxon>
        <taxon>Spiralia</taxon>
        <taxon>Gnathifera</taxon>
        <taxon>Rotifera</taxon>
        <taxon>Eurotatoria</taxon>
        <taxon>Bdelloidea</taxon>
        <taxon>Adinetida</taxon>
        <taxon>Adinetidae</taxon>
        <taxon>Adineta</taxon>
    </lineage>
</organism>
<dbReference type="Pfam" id="PF07645">
    <property type="entry name" value="EGF_CA"/>
    <property type="match status" value="1"/>
</dbReference>
<evidence type="ECO:0000313" key="17">
    <source>
        <dbReference type="Proteomes" id="UP000663860"/>
    </source>
</evidence>
<feature type="domain" description="TAFII55 protein conserved region" evidence="15">
    <location>
        <begin position="22"/>
        <end position="202"/>
    </location>
</feature>
<keyword evidence="4" id="KW-0677">Repeat</keyword>
<feature type="disulfide bond" evidence="10">
    <location>
        <begin position="1077"/>
        <end position="1092"/>
    </location>
</feature>
<dbReference type="GO" id="GO:0005886">
    <property type="term" value="C:plasma membrane"/>
    <property type="evidence" value="ECO:0007669"/>
    <property type="project" value="TreeGrafter"/>
</dbReference>
<feature type="compositionally biased region" description="Basic residues" evidence="12">
    <location>
        <begin position="251"/>
        <end position="260"/>
    </location>
</feature>
<feature type="region of interest" description="Disordered" evidence="12">
    <location>
        <begin position="225"/>
        <end position="323"/>
    </location>
</feature>
<evidence type="ECO:0000259" key="14">
    <source>
        <dbReference type="SMART" id="SM00181"/>
    </source>
</evidence>
<evidence type="ECO:0000256" key="5">
    <source>
        <dbReference type="ARBA" id="ARBA00022989"/>
    </source>
</evidence>
<dbReference type="InterPro" id="IPR051221">
    <property type="entry name" value="LDLR-related"/>
</dbReference>
<sequence length="1546" mass="176421">MSNTPSTTTTTKKEKNEEQVELEQQFVLRMPPGDFATRLSELIESGDEKIRERLFIDVNPETRRGRVKFDDTIFKATLYDLPCVTESYKTFDRKTLYKIADIAQVLICRLPGDLSSSDDDDDEDEAMKRSNNNATTSDGGNEKKKKEKDKEKKYQWPHGLTPPLKNVRKRRFRKVARQKTQDHDEIEKEVRRLFRADNEAIDVKWEVIDDDQEVEVHKQIDKDPFEHNDLFGGAVSESDEEETSQKDISSHHRHHHHHHTSNSVDQRMDFDGLFSGDMGELSNMDTTSQVNPIEDDNIDQSQWTQQDDLNLDDNTTNDGLSDEIRTKLEERQNELDRLQNEKSNLDNQLAQMTNAALRNVLLTKINSIETEIERAQLELLDKKTQDHDEIEKEVRRLFRADNEAIDVKWEVIDDDQEVEVHKQIDKDPFEHNDLFGGAVSESDEEETSQKDISSHHRHHHHHHTSNSVDQRMDFDGLFSGDMGELSNMDITSQVNPIEDDNIDQSQWTQQDDLNLDDNTTNDGLSDEIRTKLEERQNELDRLQNEKSNLDNQLAQMTNAALRNVLLTKINSIETEIERAQLEYEHLLNMSEKNLCFFNCIFIVICFLVSYGYLGCPDNLVPCRNKTHCIEIKEVCVVYDDCVDESGDEICLHLSQNITDSILCVTHIEPQVSYERISPLEICDGHQACFLNEDEGPCNKTICRYDYWLCKKGSCIENFRVCDGHKDCPDGSDEEEGIGCHHSVCGPNKIHCPTGQCIDEVKMCDGIQHCLDGFDEKNCTHTTSTIAPILQVDDSCPEFTCSTSSTFNHPICLSNDRVCDGYKDCPKGDDEHNCSKRCTSKSNCPTNSGIICIQHPAVGQLCRCVKRVSYGYLGCPDNLVPCRNKTHCIEIKEVCVVYDDCVDDSGDEICLHLSQNITDSILCVTHIEPQVSYERISPLEICDGHQACFLNEDEGPCNKTICRYDYWLCKKGSCIENVRVCDGHNDCPDGSDEEEGVGCHHSVCGPNKIHCPTGQCIDEVKKCDGIQHCLDGFDEKNCTHTTSTIAPILQVDDSCPEFTCSTSSTFNHPICLSNDRVCDGYKDCPGGDDEHNCFERCTSKSNCPTNSGIICIQHPAVGQLCRCVKRGYQLAVPFGPKRSEGLLKPIKKKKNPKKKKGYQLTTKTPQNNTLICRDYDECNDSLRSYCSFKCINIDGSFKCTCPSNFMLGLRSKTCLRRYDSSKPNLLIVFDNTINFYNMLTPADQYASQLLNTTNIEENHRFDYIQYDHKQMFVIYYDQIQHAILCKSNHGLETIVLLTNLTVNTFAYNANENILFIIENQSETLRMYSPIVCDVSINIQMHSWSFNNIANSTHSMAIDVLNRELIFTSNYQFMISNMSEPNVTKIVHTTDREIKKMIYDAAFRRFFWTATNNNSNELFPVFTCNSQFKQCHDTSIGLPSASLFAFFNDGLLYISPTRKSLDFIQVYGEYRFFGHSIASTHDQSRSFVFIDYQQIEGSDLCRKYSKNRCKNQLCLQINSTKINCLSTDGSFISTKATTNMLASIDVED</sequence>
<feature type="disulfide bond" evidence="10">
    <location>
        <begin position="709"/>
        <end position="727"/>
    </location>
</feature>
<protein>
    <submittedName>
        <fullName evidence="16">Uncharacterized protein</fullName>
    </submittedName>
</protein>
<evidence type="ECO:0000259" key="13">
    <source>
        <dbReference type="SMART" id="SM00179"/>
    </source>
</evidence>
<keyword evidence="6" id="KW-0472">Membrane</keyword>
<gene>
    <name evidence="16" type="ORF">IZO911_LOCUS18194</name>
</gene>
<feature type="compositionally biased region" description="Basic and acidic residues" evidence="12">
    <location>
        <begin position="140"/>
        <end position="154"/>
    </location>
</feature>
<accession>A0A814HKF9</accession>
<feature type="disulfide bond" evidence="10">
    <location>
        <begin position="744"/>
        <end position="756"/>
    </location>
</feature>
<dbReference type="PRINTS" id="PR00261">
    <property type="entry name" value="LDLRECEPTOR"/>
</dbReference>
<evidence type="ECO:0000256" key="6">
    <source>
        <dbReference type="ARBA" id="ARBA00023136"/>
    </source>
</evidence>
<dbReference type="InterPro" id="IPR023415">
    <property type="entry name" value="LDLR_class-A_CS"/>
</dbReference>
<dbReference type="Pfam" id="PF00057">
    <property type="entry name" value="Ldl_recept_a"/>
    <property type="match status" value="4"/>
</dbReference>
<evidence type="ECO:0000259" key="15">
    <source>
        <dbReference type="SMART" id="SM01370"/>
    </source>
</evidence>
<dbReference type="PROSITE" id="PS01209">
    <property type="entry name" value="LDLRA_1"/>
    <property type="match status" value="3"/>
</dbReference>
<evidence type="ECO:0000256" key="10">
    <source>
        <dbReference type="PROSITE-ProRule" id="PRU00124"/>
    </source>
</evidence>
<dbReference type="PROSITE" id="PS01187">
    <property type="entry name" value="EGF_CA"/>
    <property type="match status" value="1"/>
</dbReference>
<dbReference type="PROSITE" id="PS50068">
    <property type="entry name" value="LDLRA_2"/>
    <property type="match status" value="6"/>
</dbReference>
<dbReference type="InterPro" id="IPR036055">
    <property type="entry name" value="LDL_receptor-like_sf"/>
</dbReference>
<dbReference type="SUPFAM" id="SSF57424">
    <property type="entry name" value="LDL receptor-like module"/>
    <property type="match status" value="6"/>
</dbReference>
<evidence type="ECO:0000256" key="7">
    <source>
        <dbReference type="ARBA" id="ARBA00023157"/>
    </source>
</evidence>
<feature type="coiled-coil region" evidence="11">
    <location>
        <begin position="525"/>
        <end position="589"/>
    </location>
</feature>
<keyword evidence="8" id="KW-0675">Receptor</keyword>
<feature type="disulfide bond" evidence="10">
    <location>
        <begin position="702"/>
        <end position="714"/>
    </location>
</feature>
<evidence type="ECO:0000256" key="12">
    <source>
        <dbReference type="SAM" id="MobiDB-lite"/>
    </source>
</evidence>
<comment type="caution">
    <text evidence="10">Lacks conserved residue(s) required for the propagation of feature annotation.</text>
</comment>
<dbReference type="InterPro" id="IPR049883">
    <property type="entry name" value="NOTCH1_EGF-like"/>
</dbReference>
<keyword evidence="5" id="KW-1133">Transmembrane helix</keyword>
<dbReference type="InterPro" id="IPR006751">
    <property type="entry name" value="TAFII55_prot_cons_reg"/>
</dbReference>
<dbReference type="Gene3D" id="4.10.400.10">
    <property type="entry name" value="Low-density Lipoprotein Receptor"/>
    <property type="match status" value="6"/>
</dbReference>
<feature type="compositionally biased region" description="Acidic residues" evidence="12">
    <location>
        <begin position="116"/>
        <end position="125"/>
    </location>
</feature>
<evidence type="ECO:0000256" key="11">
    <source>
        <dbReference type="SAM" id="Coils"/>
    </source>
</evidence>